<evidence type="ECO:0000256" key="1">
    <source>
        <dbReference type="ARBA" id="ARBA00010541"/>
    </source>
</evidence>
<evidence type="ECO:0000313" key="7">
    <source>
        <dbReference type="Proteomes" id="UP000034646"/>
    </source>
</evidence>
<dbReference type="SUPFAM" id="SSF50494">
    <property type="entry name" value="Trypsin-like serine proteases"/>
    <property type="match status" value="1"/>
</dbReference>
<dbReference type="InterPro" id="IPR051201">
    <property type="entry name" value="Chloro_Bact_Ser_Proteases"/>
</dbReference>
<dbReference type="SUPFAM" id="SSF50156">
    <property type="entry name" value="PDZ domain-like"/>
    <property type="match status" value="1"/>
</dbReference>
<dbReference type="GO" id="GO:0004252">
    <property type="term" value="F:serine-type endopeptidase activity"/>
    <property type="evidence" value="ECO:0007669"/>
    <property type="project" value="InterPro"/>
</dbReference>
<reference evidence="6 7" key="1">
    <citation type="journal article" date="2015" name="Nature">
        <title>rRNA introns, odd ribosomes, and small enigmatic genomes across a large radiation of phyla.</title>
        <authorList>
            <person name="Brown C.T."/>
            <person name="Hug L.A."/>
            <person name="Thomas B.C."/>
            <person name="Sharon I."/>
            <person name="Castelle C.J."/>
            <person name="Singh A."/>
            <person name="Wilkins M.J."/>
            <person name="Williams K.H."/>
            <person name="Banfield J.F."/>
        </authorList>
    </citation>
    <scope>NUCLEOTIDE SEQUENCE [LARGE SCALE GENOMIC DNA]</scope>
</reference>
<keyword evidence="4" id="KW-0812">Transmembrane</keyword>
<evidence type="ECO:0000256" key="2">
    <source>
        <dbReference type="ARBA" id="ARBA00022670"/>
    </source>
</evidence>
<dbReference type="Gene3D" id="2.30.42.10">
    <property type="match status" value="1"/>
</dbReference>
<dbReference type="Pfam" id="PF13365">
    <property type="entry name" value="Trypsin_2"/>
    <property type="match status" value="1"/>
</dbReference>
<organism evidence="6 7">
    <name type="scientific">Candidatus Nomurabacteria bacterium GW2011_GWA2_43_15</name>
    <dbReference type="NCBI Taxonomy" id="1618738"/>
    <lineage>
        <taxon>Bacteria</taxon>
        <taxon>Candidatus Nomuraibacteriota</taxon>
    </lineage>
</organism>
<dbReference type="AlphaFoldDB" id="A0A0G1G221"/>
<evidence type="ECO:0000256" key="3">
    <source>
        <dbReference type="ARBA" id="ARBA00022801"/>
    </source>
</evidence>
<protein>
    <submittedName>
        <fullName evidence="6">Protease Do</fullName>
    </submittedName>
</protein>
<evidence type="ECO:0000313" key="6">
    <source>
        <dbReference type="EMBL" id="KKT01282.1"/>
    </source>
</evidence>
<gene>
    <name evidence="6" type="ORF">UV76_C0001G0040</name>
</gene>
<proteinExistence type="inferred from homology"/>
<dbReference type="PROSITE" id="PS50106">
    <property type="entry name" value="PDZ"/>
    <property type="match status" value="1"/>
</dbReference>
<dbReference type="CDD" id="cd06779">
    <property type="entry name" value="cpPDZ_Deg_HtrA-like"/>
    <property type="match status" value="1"/>
</dbReference>
<keyword evidence="4" id="KW-1133">Transmembrane helix</keyword>
<dbReference type="SMART" id="SM00228">
    <property type="entry name" value="PDZ"/>
    <property type="match status" value="1"/>
</dbReference>
<evidence type="ECO:0000256" key="4">
    <source>
        <dbReference type="SAM" id="Phobius"/>
    </source>
</evidence>
<dbReference type="InterPro" id="IPR001478">
    <property type="entry name" value="PDZ"/>
</dbReference>
<dbReference type="GO" id="GO:0006508">
    <property type="term" value="P:proteolysis"/>
    <property type="evidence" value="ECO:0007669"/>
    <property type="project" value="UniProtKB-KW"/>
</dbReference>
<keyword evidence="2 6" id="KW-0645">Protease</keyword>
<keyword evidence="4" id="KW-0472">Membrane</keyword>
<name>A0A0G1G221_9BACT</name>
<feature type="transmembrane region" description="Helical" evidence="4">
    <location>
        <begin position="20"/>
        <end position="44"/>
    </location>
</feature>
<dbReference type="PATRIC" id="fig|1618738.3.peg.43"/>
<feature type="domain" description="PDZ" evidence="5">
    <location>
        <begin position="341"/>
        <end position="421"/>
    </location>
</feature>
<dbReference type="Gene3D" id="2.40.10.10">
    <property type="entry name" value="Trypsin-like serine proteases"/>
    <property type="match status" value="2"/>
</dbReference>
<keyword evidence="3" id="KW-0378">Hydrolase</keyword>
<comment type="similarity">
    <text evidence="1">Belongs to the peptidase S1C family.</text>
</comment>
<dbReference type="PRINTS" id="PR00834">
    <property type="entry name" value="PROTEASES2C"/>
</dbReference>
<dbReference type="Pfam" id="PF13180">
    <property type="entry name" value="PDZ_2"/>
    <property type="match status" value="1"/>
</dbReference>
<evidence type="ECO:0000259" key="5">
    <source>
        <dbReference type="PROSITE" id="PS50106"/>
    </source>
</evidence>
<dbReference type="PANTHER" id="PTHR43343">
    <property type="entry name" value="PEPTIDASE S12"/>
    <property type="match status" value="1"/>
</dbReference>
<dbReference type="InterPro" id="IPR036034">
    <property type="entry name" value="PDZ_sf"/>
</dbReference>
<dbReference type="InterPro" id="IPR009003">
    <property type="entry name" value="Peptidase_S1_PA"/>
</dbReference>
<dbReference type="InterPro" id="IPR001940">
    <property type="entry name" value="Peptidase_S1C"/>
</dbReference>
<accession>A0A0G1G221</accession>
<dbReference type="EMBL" id="LCFS01000001">
    <property type="protein sequence ID" value="KKT01282.1"/>
    <property type="molecule type" value="Genomic_DNA"/>
</dbReference>
<dbReference type="PANTHER" id="PTHR43343:SF3">
    <property type="entry name" value="PROTEASE DO-LIKE 8, CHLOROPLASTIC"/>
    <property type="match status" value="1"/>
</dbReference>
<comment type="caution">
    <text evidence="6">The sequence shown here is derived from an EMBL/GenBank/DDBJ whole genome shotgun (WGS) entry which is preliminary data.</text>
</comment>
<sequence>MQETNITKFFKRVFSNKTFISAFVTSLLSLLVIIAIGAGLVWHYRANVFGYFAKEYLKEAQSENSNAINAAEKIVEKQSIFSQDSFVIDAVKKTNPAVVSIIISKEVPKYETYIDPNQQNNPFGDLFPNFPGFNFNIPQYRQNGTEKKEVGGGSGFFVSSDGLIVTNKHVVDQKNVEYTVFTNDGKKHGATVIARDPVLDIALIKIEGSGYPFLSLGNSDSLEVGQSVIAIGNALGEFRNTVSVGVVSGLARSITAGDNSGKSEVLDHVIQTDAAINPGNSGGPLLNLRGEVVGVDVAIVQGSQNIGFALPINSVKGVIESVKQTGKIVRPYLGVRYVAITASLKEKNNLTVDYGVLVKAGASADELAVIPGSPADKAGIVENDIILEIDGVKLDDKTSLASIIRGKTVGQVITLKILHKGAEKTVSVTLETAKDN</sequence>
<dbReference type="STRING" id="1618738.UV76_C0001G0040"/>
<dbReference type="InterPro" id="IPR043504">
    <property type="entry name" value="Peptidase_S1_PA_chymotrypsin"/>
</dbReference>
<dbReference type="Proteomes" id="UP000034646">
    <property type="component" value="Unassembled WGS sequence"/>
</dbReference>